<protein>
    <submittedName>
        <fullName evidence="1">Uncharacterized protein</fullName>
    </submittedName>
</protein>
<sequence length="68" mass="7466">MGVHKAEPVRPFGWPEYTFSKWEKLGRASSGCSYGHRIPSNLGMHLIDSAEARVVSGFSGDVPFTVDL</sequence>
<comment type="caution">
    <text evidence="1">The sequence shown here is derived from an EMBL/GenBank/DDBJ whole genome shotgun (WGS) entry which is preliminary data.</text>
</comment>
<evidence type="ECO:0000313" key="1">
    <source>
        <dbReference type="EMBL" id="KAJ3588509.1"/>
    </source>
</evidence>
<name>A0A9Q0DHI4_9TELE</name>
<dbReference type="AlphaFoldDB" id="A0A9Q0DHI4"/>
<gene>
    <name evidence="1" type="ORF">NHX12_012101</name>
</gene>
<dbReference type="Proteomes" id="UP001148018">
    <property type="component" value="Unassembled WGS sequence"/>
</dbReference>
<organism evidence="1 2">
    <name type="scientific">Muraenolepis orangiensis</name>
    <name type="common">Patagonian moray cod</name>
    <dbReference type="NCBI Taxonomy" id="630683"/>
    <lineage>
        <taxon>Eukaryota</taxon>
        <taxon>Metazoa</taxon>
        <taxon>Chordata</taxon>
        <taxon>Craniata</taxon>
        <taxon>Vertebrata</taxon>
        <taxon>Euteleostomi</taxon>
        <taxon>Actinopterygii</taxon>
        <taxon>Neopterygii</taxon>
        <taxon>Teleostei</taxon>
        <taxon>Neoteleostei</taxon>
        <taxon>Acanthomorphata</taxon>
        <taxon>Zeiogadaria</taxon>
        <taxon>Gadariae</taxon>
        <taxon>Gadiformes</taxon>
        <taxon>Muraenolepidoidei</taxon>
        <taxon>Muraenolepididae</taxon>
        <taxon>Muraenolepis</taxon>
    </lineage>
</organism>
<evidence type="ECO:0000313" key="2">
    <source>
        <dbReference type="Proteomes" id="UP001148018"/>
    </source>
</evidence>
<reference evidence="1" key="1">
    <citation type="submission" date="2022-07" db="EMBL/GenBank/DDBJ databases">
        <title>Chromosome-level genome of Muraenolepis orangiensis.</title>
        <authorList>
            <person name="Kim J."/>
        </authorList>
    </citation>
    <scope>NUCLEOTIDE SEQUENCE</scope>
    <source>
        <strain evidence="1">KU_S4_2022</strain>
        <tissue evidence="1">Muscle</tissue>
    </source>
</reference>
<dbReference type="EMBL" id="JANIIK010000116">
    <property type="protein sequence ID" value="KAJ3588509.1"/>
    <property type="molecule type" value="Genomic_DNA"/>
</dbReference>
<accession>A0A9Q0DHI4</accession>
<keyword evidence="2" id="KW-1185">Reference proteome</keyword>
<proteinExistence type="predicted"/>